<evidence type="ECO:0000313" key="2">
    <source>
        <dbReference type="Proteomes" id="UP000694423"/>
    </source>
</evidence>
<dbReference type="SUPFAM" id="SSF52540">
    <property type="entry name" value="P-loop containing nucleoside triphosphate hydrolases"/>
    <property type="match status" value="1"/>
</dbReference>
<evidence type="ECO:0000313" key="1">
    <source>
        <dbReference type="Ensembl" id="ENSDNVP00000021218.1"/>
    </source>
</evidence>
<dbReference type="AlphaFoldDB" id="A0A8C4KDS3"/>
<reference evidence="1" key="1">
    <citation type="submission" date="2025-08" db="UniProtKB">
        <authorList>
            <consortium name="Ensembl"/>
        </authorList>
    </citation>
    <scope>IDENTIFICATION</scope>
</reference>
<dbReference type="Proteomes" id="UP000694423">
    <property type="component" value="Unplaced"/>
</dbReference>
<name>A0A8C4KDS3_DRONO</name>
<proteinExistence type="predicted"/>
<dbReference type="Gene3D" id="3.40.50.300">
    <property type="entry name" value="P-loop containing nucleotide triphosphate hydrolases"/>
    <property type="match status" value="1"/>
</dbReference>
<protein>
    <submittedName>
        <fullName evidence="1">Uncharacterized protein</fullName>
    </submittedName>
</protein>
<organism evidence="1 2">
    <name type="scientific">Dromaius novaehollandiae</name>
    <name type="common">Emu</name>
    <dbReference type="NCBI Taxonomy" id="8790"/>
    <lineage>
        <taxon>Eukaryota</taxon>
        <taxon>Metazoa</taxon>
        <taxon>Chordata</taxon>
        <taxon>Craniata</taxon>
        <taxon>Vertebrata</taxon>
        <taxon>Euteleostomi</taxon>
        <taxon>Archelosauria</taxon>
        <taxon>Archosauria</taxon>
        <taxon>Dinosauria</taxon>
        <taxon>Saurischia</taxon>
        <taxon>Theropoda</taxon>
        <taxon>Coelurosauria</taxon>
        <taxon>Aves</taxon>
        <taxon>Palaeognathae</taxon>
        <taxon>Casuariiformes</taxon>
        <taxon>Dromaiidae</taxon>
        <taxon>Dromaius</taxon>
    </lineage>
</organism>
<reference evidence="1" key="2">
    <citation type="submission" date="2025-09" db="UniProtKB">
        <authorList>
            <consortium name="Ensembl"/>
        </authorList>
    </citation>
    <scope>IDENTIFICATION</scope>
</reference>
<keyword evidence="2" id="KW-1185">Reference proteome</keyword>
<accession>A0A8C4KDS3</accession>
<sequence length="69" mass="7744">MIAADTLERKDLIFTYKGTVYPTALCTPEVFKAIESFETRRDDVILGGFPKSGMFCLLLWGPSSRIQVV</sequence>
<dbReference type="InterPro" id="IPR027417">
    <property type="entry name" value="P-loop_NTPase"/>
</dbReference>
<dbReference type="Ensembl" id="ENSDNVT00000025634.1">
    <property type="protein sequence ID" value="ENSDNVP00000021218.1"/>
    <property type="gene ID" value="ENSDNVG00000014861.1"/>
</dbReference>